<keyword evidence="5" id="KW-0175">Coiled coil</keyword>
<evidence type="ECO:0000256" key="5">
    <source>
        <dbReference type="SAM" id="Coils"/>
    </source>
</evidence>
<dbReference type="PANTHER" id="PTHR47359">
    <property type="entry name" value="PEPTIDOGLYCAN DL-ENDOPEPTIDASE CWLO"/>
    <property type="match status" value="1"/>
</dbReference>
<keyword evidence="2" id="KW-0645">Protease</keyword>
<feature type="coiled-coil region" evidence="5">
    <location>
        <begin position="35"/>
        <end position="69"/>
    </location>
</feature>
<evidence type="ECO:0000256" key="2">
    <source>
        <dbReference type="ARBA" id="ARBA00022670"/>
    </source>
</evidence>
<evidence type="ECO:0000313" key="9">
    <source>
        <dbReference type="Proteomes" id="UP000256269"/>
    </source>
</evidence>
<protein>
    <submittedName>
        <fullName evidence="8">Cell wall-associated NlpC family hydrolase</fullName>
    </submittedName>
</protein>
<dbReference type="OrthoDB" id="5177647at2"/>
<dbReference type="Proteomes" id="UP000256269">
    <property type="component" value="Unassembled WGS sequence"/>
</dbReference>
<keyword evidence="3 8" id="KW-0378">Hydrolase</keyword>
<feature type="domain" description="NlpC/P60" evidence="7">
    <location>
        <begin position="217"/>
        <end position="335"/>
    </location>
</feature>
<evidence type="ECO:0000256" key="6">
    <source>
        <dbReference type="SAM" id="SignalP"/>
    </source>
</evidence>
<evidence type="ECO:0000256" key="3">
    <source>
        <dbReference type="ARBA" id="ARBA00022801"/>
    </source>
</evidence>
<dbReference type="PANTHER" id="PTHR47359:SF3">
    <property type="entry name" value="NLP_P60 DOMAIN-CONTAINING PROTEIN-RELATED"/>
    <property type="match status" value="1"/>
</dbReference>
<reference evidence="8 9" key="1">
    <citation type="submission" date="2018-08" db="EMBL/GenBank/DDBJ databases">
        <title>Genomic Encyclopedia of Archaeal and Bacterial Type Strains, Phase II (KMG-II): from individual species to whole genera.</title>
        <authorList>
            <person name="Goeker M."/>
        </authorList>
    </citation>
    <scope>NUCLEOTIDE SEQUENCE [LARGE SCALE GENOMIC DNA]</scope>
    <source>
        <strain evidence="8 9">DSM 45791</strain>
    </source>
</reference>
<dbReference type="InterPro" id="IPR000064">
    <property type="entry name" value="NLP_P60_dom"/>
</dbReference>
<dbReference type="InterPro" id="IPR038765">
    <property type="entry name" value="Papain-like_cys_pep_sf"/>
</dbReference>
<dbReference type="PROSITE" id="PS51935">
    <property type="entry name" value="NLPC_P60"/>
    <property type="match status" value="1"/>
</dbReference>
<dbReference type="InterPro" id="IPR051794">
    <property type="entry name" value="PG_Endopeptidase_C40"/>
</dbReference>
<keyword evidence="9" id="KW-1185">Reference proteome</keyword>
<sequence length="335" mass="34855">MRALGVVVLVAVMLPAGVAYADNAPTTVAGLIGRYIDLSHQAEKVNEQLLKAQEQAQSLRQQAATADAAFRAADAKWQQAVRQADQLVADRKQRADLLKAIAPANSVSALLTSASADDINTASIVAGFAHDADDAVKAATAQTLAQTSQAREAAEKEQAAASKAAAAATAIENKVGAQRADLDQRVTAVRAALNALPPDEVSLMQSGATAPNVMLPPGTVGAALRFAIAQLGKPYEWGGNGPIAYDCSGLVQQAYRAAGVELPRVAADQALVGQQVSRADVKAGDLIYFYQPVQHVAMAVDHNQAVQAATFGEPIKISPIDAIGPITVIRRLVTN</sequence>
<keyword evidence="4" id="KW-0788">Thiol protease</keyword>
<dbReference type="GO" id="GO:0008234">
    <property type="term" value="F:cysteine-type peptidase activity"/>
    <property type="evidence" value="ECO:0007669"/>
    <property type="project" value="UniProtKB-KW"/>
</dbReference>
<evidence type="ECO:0000256" key="1">
    <source>
        <dbReference type="ARBA" id="ARBA00007074"/>
    </source>
</evidence>
<dbReference type="Gene3D" id="3.90.1720.10">
    <property type="entry name" value="endopeptidase domain like (from Nostoc punctiforme)"/>
    <property type="match status" value="1"/>
</dbReference>
<dbReference type="AlphaFoldDB" id="A0A3E0HE88"/>
<dbReference type="RefSeq" id="WP_116177034.1">
    <property type="nucleotide sequence ID" value="NZ_CP144375.1"/>
</dbReference>
<feature type="signal peptide" evidence="6">
    <location>
        <begin position="1"/>
        <end position="21"/>
    </location>
</feature>
<comment type="caution">
    <text evidence="8">The sequence shown here is derived from an EMBL/GenBank/DDBJ whole genome shotgun (WGS) entry which is preliminary data.</text>
</comment>
<name>A0A3E0HE88_9PSEU</name>
<accession>A0A3E0HE88</accession>
<evidence type="ECO:0000256" key="4">
    <source>
        <dbReference type="ARBA" id="ARBA00022807"/>
    </source>
</evidence>
<organism evidence="8 9">
    <name type="scientific">Kutzneria buriramensis</name>
    <dbReference type="NCBI Taxonomy" id="1045776"/>
    <lineage>
        <taxon>Bacteria</taxon>
        <taxon>Bacillati</taxon>
        <taxon>Actinomycetota</taxon>
        <taxon>Actinomycetes</taxon>
        <taxon>Pseudonocardiales</taxon>
        <taxon>Pseudonocardiaceae</taxon>
        <taxon>Kutzneria</taxon>
    </lineage>
</organism>
<dbReference type="SUPFAM" id="SSF54001">
    <property type="entry name" value="Cysteine proteinases"/>
    <property type="match status" value="1"/>
</dbReference>
<keyword evidence="6" id="KW-0732">Signal</keyword>
<feature type="chain" id="PRO_5017653102" evidence="6">
    <location>
        <begin position="22"/>
        <end position="335"/>
    </location>
</feature>
<evidence type="ECO:0000313" key="8">
    <source>
        <dbReference type="EMBL" id="REH43584.1"/>
    </source>
</evidence>
<proteinExistence type="inferred from homology"/>
<dbReference type="GO" id="GO:0006508">
    <property type="term" value="P:proteolysis"/>
    <property type="evidence" value="ECO:0007669"/>
    <property type="project" value="UniProtKB-KW"/>
</dbReference>
<evidence type="ECO:0000259" key="7">
    <source>
        <dbReference type="PROSITE" id="PS51935"/>
    </source>
</evidence>
<comment type="similarity">
    <text evidence="1">Belongs to the peptidase C40 family.</text>
</comment>
<gene>
    <name evidence="8" type="ORF">BCF44_109127</name>
</gene>
<dbReference type="Pfam" id="PF00877">
    <property type="entry name" value="NLPC_P60"/>
    <property type="match status" value="1"/>
</dbReference>
<dbReference type="EMBL" id="QUNO01000009">
    <property type="protein sequence ID" value="REH43584.1"/>
    <property type="molecule type" value="Genomic_DNA"/>
</dbReference>